<evidence type="ECO:0000313" key="6">
    <source>
        <dbReference type="EMBL" id="BES98828.1"/>
    </source>
</evidence>
<comment type="function">
    <text evidence="3">Specifically acetylates 'Lys-40' in alpha-tubulin on the lumenal side of microtubules. Promotes microtubule destabilization and accelerates microtubule dynamics; this activity may be independent of acetylation activity. Acetylates alpha-tubulin with a slow enzymatic rate, due to a catalytic site that is not optimized for acetyl transfer. Enters the microtubule through each end and diffuses quickly throughout the lumen of microtubules. Acetylates only long/old microtubules because of its slow acetylation rate since it does not have time to act on dynamically unstable microtubules before the enzyme is released.</text>
</comment>
<evidence type="ECO:0000256" key="4">
    <source>
        <dbReference type="SAM" id="MobiDB-lite"/>
    </source>
</evidence>
<keyword evidence="7" id="KW-1185">Reference proteome</keyword>
<evidence type="ECO:0000256" key="2">
    <source>
        <dbReference type="ARBA" id="ARBA00023315"/>
    </source>
</evidence>
<accession>A0ABN7B3J3</accession>
<sequence>MNFNYPIKTIFKHEITKLNHNLLPHDFNAADKRTYRAASDVVIAILDEMGIASAKAQGLLKPITSWDKLRNSEHTVYILVDREDNGGNGSVVGLLKIGKKKLYVFDSDSECHESVALCVLDFYVHESKQRMGCGRKLFDYMLHEENVEPQKLAIDRPSHKFLLFLQKYYHLHDVVPQSNNFVVFTGFFPERMSNINDSYSGSPHRMSTGSPKYSPGSNPYHNTGRHTAYKRESTIGQIIHSSPV</sequence>
<dbReference type="EC" id="2.3.1.108" evidence="3"/>
<feature type="region of interest" description="Disordered" evidence="4">
    <location>
        <begin position="199"/>
        <end position="225"/>
    </location>
</feature>
<dbReference type="PANTHER" id="PTHR12327:SF0">
    <property type="entry name" value="ALPHA-TUBULIN N-ACETYLTRANSFERASE 1"/>
    <property type="match status" value="1"/>
</dbReference>
<dbReference type="EMBL" id="AP028917">
    <property type="protein sequence ID" value="BES98828.1"/>
    <property type="molecule type" value="Genomic_DNA"/>
</dbReference>
<dbReference type="Gene3D" id="3.40.630.30">
    <property type="match status" value="1"/>
</dbReference>
<feature type="binding site" evidence="3">
    <location>
        <begin position="158"/>
        <end position="167"/>
    </location>
    <ligand>
        <name>acetyl-CoA</name>
        <dbReference type="ChEBI" id="CHEBI:57288"/>
    </ligand>
</feature>
<organism evidence="6 7">
    <name type="scientific">Nesidiocoris tenuis</name>
    <dbReference type="NCBI Taxonomy" id="355587"/>
    <lineage>
        <taxon>Eukaryota</taxon>
        <taxon>Metazoa</taxon>
        <taxon>Ecdysozoa</taxon>
        <taxon>Arthropoda</taxon>
        <taxon>Hexapoda</taxon>
        <taxon>Insecta</taxon>
        <taxon>Pterygota</taxon>
        <taxon>Neoptera</taxon>
        <taxon>Paraneoptera</taxon>
        <taxon>Hemiptera</taxon>
        <taxon>Heteroptera</taxon>
        <taxon>Panheteroptera</taxon>
        <taxon>Cimicomorpha</taxon>
        <taxon>Miridae</taxon>
        <taxon>Dicyphina</taxon>
        <taxon>Nesidiocoris</taxon>
    </lineage>
</organism>
<evidence type="ECO:0000256" key="3">
    <source>
        <dbReference type="HAMAP-Rule" id="MF_03130"/>
    </source>
</evidence>
<keyword evidence="1 3" id="KW-0808">Transferase</keyword>
<dbReference type="InterPro" id="IPR038746">
    <property type="entry name" value="Atat"/>
</dbReference>
<feature type="compositionally biased region" description="Polar residues" evidence="4">
    <location>
        <begin position="199"/>
        <end position="221"/>
    </location>
</feature>
<dbReference type="HAMAP" id="MF_03130">
    <property type="entry name" value="mec17"/>
    <property type="match status" value="1"/>
</dbReference>
<dbReference type="InterPro" id="IPR007965">
    <property type="entry name" value="GNAT_ATAT"/>
</dbReference>
<evidence type="ECO:0000256" key="1">
    <source>
        <dbReference type="ARBA" id="ARBA00022679"/>
    </source>
</evidence>
<dbReference type="Pfam" id="PF05301">
    <property type="entry name" value="Acetyltransf_16"/>
    <property type="match status" value="1"/>
</dbReference>
<comment type="similarity">
    <text evidence="3">Belongs to the acetyltransferase ATAT1 family.</text>
</comment>
<gene>
    <name evidence="6" type="ORF">NTJ_11644</name>
</gene>
<dbReference type="PROSITE" id="PS51730">
    <property type="entry name" value="GNAT_ATAT"/>
    <property type="match status" value="1"/>
</dbReference>
<feature type="binding site" evidence="3">
    <location>
        <begin position="122"/>
        <end position="135"/>
    </location>
    <ligand>
        <name>acetyl-CoA</name>
        <dbReference type="ChEBI" id="CHEBI:57288"/>
    </ligand>
</feature>
<dbReference type="Proteomes" id="UP001307889">
    <property type="component" value="Chromosome 9"/>
</dbReference>
<keyword evidence="2 3" id="KW-0012">Acyltransferase</keyword>
<reference evidence="6 7" key="1">
    <citation type="submission" date="2023-09" db="EMBL/GenBank/DDBJ databases">
        <title>Nesidiocoris tenuis whole genome shotgun sequence.</title>
        <authorList>
            <person name="Shibata T."/>
            <person name="Shimoda M."/>
            <person name="Kobayashi T."/>
            <person name="Uehara T."/>
        </authorList>
    </citation>
    <scope>NUCLEOTIDE SEQUENCE [LARGE SCALE GENOMIC DNA]</scope>
    <source>
        <strain evidence="6 7">Japan</strain>
    </source>
</reference>
<protein>
    <recommendedName>
        <fullName evidence="3">Alpha-tubulin N-acetyltransferase</fullName>
        <shortName evidence="3">Alpha-TAT</shortName>
        <shortName evidence="3">TAT</shortName>
        <ecNumber evidence="3">2.3.1.108</ecNumber>
    </recommendedName>
    <alternativeName>
        <fullName evidence="3">Acetyltransferase mec-17 homolog</fullName>
    </alternativeName>
</protein>
<evidence type="ECO:0000313" key="7">
    <source>
        <dbReference type="Proteomes" id="UP001307889"/>
    </source>
</evidence>
<evidence type="ECO:0000259" key="5">
    <source>
        <dbReference type="PROSITE" id="PS51730"/>
    </source>
</evidence>
<proteinExistence type="inferred from homology"/>
<feature type="site" description="Crucial for catalytic activity" evidence="3">
    <location>
        <position position="57"/>
    </location>
</feature>
<feature type="domain" description="N-acetyltransferase" evidence="5">
    <location>
        <begin position="1"/>
        <end position="188"/>
    </location>
</feature>
<name>A0ABN7B3J3_9HEMI</name>
<comment type="catalytic activity">
    <reaction evidence="3">
        <text>L-lysyl-[alpha-tubulin] + acetyl-CoA = N(6)-acetyl-L-lysyl-[alpha-tubulin] + CoA + H(+)</text>
        <dbReference type="Rhea" id="RHEA:15277"/>
        <dbReference type="Rhea" id="RHEA-COMP:11278"/>
        <dbReference type="Rhea" id="RHEA-COMP:11279"/>
        <dbReference type="ChEBI" id="CHEBI:15378"/>
        <dbReference type="ChEBI" id="CHEBI:29969"/>
        <dbReference type="ChEBI" id="CHEBI:57287"/>
        <dbReference type="ChEBI" id="CHEBI:57288"/>
        <dbReference type="ChEBI" id="CHEBI:61930"/>
        <dbReference type="EC" id="2.3.1.108"/>
    </reaction>
</comment>
<dbReference type="PANTHER" id="PTHR12327">
    <property type="entry name" value="ALPHA-TUBULIN N-ACETYLTRANSFERASE 1"/>
    <property type="match status" value="1"/>
</dbReference>